<organism evidence="2 3">
    <name type="scientific">Mycena albidolilacea</name>
    <dbReference type="NCBI Taxonomy" id="1033008"/>
    <lineage>
        <taxon>Eukaryota</taxon>
        <taxon>Fungi</taxon>
        <taxon>Dikarya</taxon>
        <taxon>Basidiomycota</taxon>
        <taxon>Agaricomycotina</taxon>
        <taxon>Agaricomycetes</taxon>
        <taxon>Agaricomycetidae</taxon>
        <taxon>Agaricales</taxon>
        <taxon>Marasmiineae</taxon>
        <taxon>Mycenaceae</taxon>
        <taxon>Mycena</taxon>
    </lineage>
</organism>
<accession>A0AAD6ZXF2</accession>
<evidence type="ECO:0000313" key="3">
    <source>
        <dbReference type="Proteomes" id="UP001218218"/>
    </source>
</evidence>
<dbReference type="EMBL" id="JARIHO010000024">
    <property type="protein sequence ID" value="KAJ7342894.1"/>
    <property type="molecule type" value="Genomic_DNA"/>
</dbReference>
<evidence type="ECO:0000256" key="1">
    <source>
        <dbReference type="SAM" id="MobiDB-lite"/>
    </source>
</evidence>
<feature type="region of interest" description="Disordered" evidence="1">
    <location>
        <begin position="339"/>
        <end position="427"/>
    </location>
</feature>
<name>A0AAD6ZXF2_9AGAR</name>
<gene>
    <name evidence="2" type="ORF">DFH08DRAFT_1081904</name>
</gene>
<dbReference type="Proteomes" id="UP001218218">
    <property type="component" value="Unassembled WGS sequence"/>
</dbReference>
<feature type="compositionally biased region" description="Basic residues" evidence="1">
    <location>
        <begin position="1"/>
        <end position="21"/>
    </location>
</feature>
<feature type="region of interest" description="Disordered" evidence="1">
    <location>
        <begin position="1"/>
        <end position="101"/>
    </location>
</feature>
<feature type="compositionally biased region" description="Basic and acidic residues" evidence="1">
    <location>
        <begin position="374"/>
        <end position="388"/>
    </location>
</feature>
<proteinExistence type="predicted"/>
<sequence>MRLHIVRSRRGHACARPRHNTHTPSHAPFGRCPRHGATTISATPRPTAEPAHPHTVCVSHRSCNASSPPDTTPPNPVSPSPAFLRPRSSSEGGATRSGWFVGSTHTTRAYRAHEGHELHQAPAPIGSTTRRVPRERQGLSSTFSEAEERRKKGSPANTNSTTRYALAAARSRMLLVHARRGREYNLQPPVRGEPLLSMPAPCVGLLRPLPLLRIQVKLEAQRISNALSMSRTSSPNRWEETGDTKELLIFLTRSCAPSLLHTFLSSIYGTQQPRLSTPSAAPVILPARRGSSLPLLSHSPILVNSAFRSLERSTTRAMTTSVYSLNASIVIRRVHSSRALARSHRVRPQQAAPRRISMGRNNSNPAPSKHQTREHHQPAHTSKEEGVEVAHPAARPVSKRDGATNAPPAVTSDPTPHPTANTRRRRYGYDLVTSTPDHGVVYTLRRRLLLLLLLPLPLPLPLPLLLLLNGRDRAQNDTIRDRHSHKVHECGETHAHLEPENTKRLPQQKEKEKETKMRHTHLYFRLAQHAPTVAAATRVLEKRPSDPAKATLNRSPQRNKADMQTRPKRSSHAAFLLVRVVTTPHLNQFPAKSSLQRNAPGSHFPQLGSAIPPLLSDHKRTQRELLQPNVFADMSIVPESRYEWVNGGRKKAIKGESDSLGICGLWISSSEYLS</sequence>
<keyword evidence="3" id="KW-1185">Reference proteome</keyword>
<feature type="region of interest" description="Disordered" evidence="1">
    <location>
        <begin position="113"/>
        <end position="162"/>
    </location>
</feature>
<comment type="caution">
    <text evidence="2">The sequence shown here is derived from an EMBL/GenBank/DDBJ whole genome shotgun (WGS) entry which is preliminary data.</text>
</comment>
<feature type="region of interest" description="Disordered" evidence="1">
    <location>
        <begin position="592"/>
        <end position="613"/>
    </location>
</feature>
<feature type="compositionally biased region" description="Polar residues" evidence="1">
    <location>
        <begin position="412"/>
        <end position="421"/>
    </location>
</feature>
<feature type="region of interest" description="Disordered" evidence="1">
    <location>
        <begin position="540"/>
        <end position="570"/>
    </location>
</feature>
<evidence type="ECO:0000313" key="2">
    <source>
        <dbReference type="EMBL" id="KAJ7342894.1"/>
    </source>
</evidence>
<feature type="compositionally biased region" description="Pro residues" evidence="1">
    <location>
        <begin position="70"/>
        <end position="79"/>
    </location>
</feature>
<reference evidence="2" key="1">
    <citation type="submission" date="2023-03" db="EMBL/GenBank/DDBJ databases">
        <title>Massive genome expansion in bonnet fungi (Mycena s.s.) driven by repeated elements and novel gene families across ecological guilds.</title>
        <authorList>
            <consortium name="Lawrence Berkeley National Laboratory"/>
            <person name="Harder C.B."/>
            <person name="Miyauchi S."/>
            <person name="Viragh M."/>
            <person name="Kuo A."/>
            <person name="Thoen E."/>
            <person name="Andreopoulos B."/>
            <person name="Lu D."/>
            <person name="Skrede I."/>
            <person name="Drula E."/>
            <person name="Henrissat B."/>
            <person name="Morin E."/>
            <person name="Kohler A."/>
            <person name="Barry K."/>
            <person name="LaButti K."/>
            <person name="Morin E."/>
            <person name="Salamov A."/>
            <person name="Lipzen A."/>
            <person name="Mereny Z."/>
            <person name="Hegedus B."/>
            <person name="Baldrian P."/>
            <person name="Stursova M."/>
            <person name="Weitz H."/>
            <person name="Taylor A."/>
            <person name="Grigoriev I.V."/>
            <person name="Nagy L.G."/>
            <person name="Martin F."/>
            <person name="Kauserud H."/>
        </authorList>
    </citation>
    <scope>NUCLEOTIDE SEQUENCE</scope>
    <source>
        <strain evidence="2">CBHHK002</strain>
    </source>
</reference>
<protein>
    <submittedName>
        <fullName evidence="2">Uncharacterized protein</fullName>
    </submittedName>
</protein>
<dbReference type="AlphaFoldDB" id="A0AAD6ZXF2"/>